<dbReference type="PROSITE" id="PS50977">
    <property type="entry name" value="HTH_TETR_2"/>
    <property type="match status" value="1"/>
</dbReference>
<dbReference type="PRINTS" id="PR00455">
    <property type="entry name" value="HTHTETR"/>
</dbReference>
<dbReference type="Pfam" id="PF17932">
    <property type="entry name" value="TetR_C_24"/>
    <property type="match status" value="1"/>
</dbReference>
<dbReference type="InterPro" id="IPR001647">
    <property type="entry name" value="HTH_TetR"/>
</dbReference>
<sequence length="188" mass="22071">MKDRIIENSIRMFGEKGFNETSIQDVVDVLGVTKGTFYYYFTSKEQLLMDIHLQYIDNLLSHQEKIMENQEKDSKSKLYEIIFKLISDIEKQGLSAKVFFREMRNLSEDHLELIVPKREQFRKNIQQVLEDGIVKKEFRSDLPAEIVSLGILGMANWSYFWFNPSGKRTDSEVSGIFLKMLLEGIQRD</sequence>
<dbReference type="InterPro" id="IPR009057">
    <property type="entry name" value="Homeodomain-like_sf"/>
</dbReference>
<dbReference type="PANTHER" id="PTHR43479">
    <property type="entry name" value="ACREF/ENVCD OPERON REPRESSOR-RELATED"/>
    <property type="match status" value="1"/>
</dbReference>
<evidence type="ECO:0000256" key="3">
    <source>
        <dbReference type="PROSITE-ProRule" id="PRU00335"/>
    </source>
</evidence>
<dbReference type="InterPro" id="IPR023772">
    <property type="entry name" value="DNA-bd_HTH_TetR-type_CS"/>
</dbReference>
<dbReference type="Pfam" id="PF00440">
    <property type="entry name" value="TetR_N"/>
    <property type="match status" value="1"/>
</dbReference>
<keyword evidence="2 3" id="KW-0238">DNA-binding</keyword>
<reference evidence="5 6" key="1">
    <citation type="submission" date="2019-11" db="EMBL/GenBank/DDBJ databases">
        <title>Bacillus lacus genome.</title>
        <authorList>
            <person name="Allen C.J."/>
            <person name="Newman J.D."/>
        </authorList>
    </citation>
    <scope>NUCLEOTIDE SEQUENCE [LARGE SCALE GENOMIC DNA]</scope>
    <source>
        <strain evidence="5 6">KCTC 33946</strain>
    </source>
</reference>
<evidence type="ECO:0000313" key="6">
    <source>
        <dbReference type="Proteomes" id="UP000448867"/>
    </source>
</evidence>
<dbReference type="Gene3D" id="1.10.357.10">
    <property type="entry name" value="Tetracycline Repressor, domain 2"/>
    <property type="match status" value="1"/>
</dbReference>
<organism evidence="5 6">
    <name type="scientific">Metabacillus lacus</name>
    <dbReference type="NCBI Taxonomy" id="1983721"/>
    <lineage>
        <taxon>Bacteria</taxon>
        <taxon>Bacillati</taxon>
        <taxon>Bacillota</taxon>
        <taxon>Bacilli</taxon>
        <taxon>Bacillales</taxon>
        <taxon>Bacillaceae</taxon>
        <taxon>Metabacillus</taxon>
    </lineage>
</organism>
<dbReference type="InterPro" id="IPR050624">
    <property type="entry name" value="HTH-type_Tx_Regulator"/>
</dbReference>
<dbReference type="GO" id="GO:0003677">
    <property type="term" value="F:DNA binding"/>
    <property type="evidence" value="ECO:0007669"/>
    <property type="project" value="UniProtKB-UniRule"/>
</dbReference>
<dbReference type="OrthoDB" id="9814200at2"/>
<protein>
    <submittedName>
        <fullName evidence="5">TetR family transcriptional regulator</fullName>
    </submittedName>
</protein>
<evidence type="ECO:0000256" key="1">
    <source>
        <dbReference type="ARBA" id="ARBA00022491"/>
    </source>
</evidence>
<dbReference type="InterPro" id="IPR036271">
    <property type="entry name" value="Tet_transcr_reg_TetR-rel_C_sf"/>
</dbReference>
<dbReference type="PROSITE" id="PS01081">
    <property type="entry name" value="HTH_TETR_1"/>
    <property type="match status" value="1"/>
</dbReference>
<dbReference type="EMBL" id="WKKI01000013">
    <property type="protein sequence ID" value="MRX72239.1"/>
    <property type="molecule type" value="Genomic_DNA"/>
</dbReference>
<evidence type="ECO:0000256" key="2">
    <source>
        <dbReference type="ARBA" id="ARBA00023125"/>
    </source>
</evidence>
<accession>A0A7X2IYZ9</accession>
<evidence type="ECO:0000259" key="4">
    <source>
        <dbReference type="PROSITE" id="PS50977"/>
    </source>
</evidence>
<dbReference type="Proteomes" id="UP000448867">
    <property type="component" value="Unassembled WGS sequence"/>
</dbReference>
<evidence type="ECO:0000313" key="5">
    <source>
        <dbReference type="EMBL" id="MRX72239.1"/>
    </source>
</evidence>
<dbReference type="SUPFAM" id="SSF48498">
    <property type="entry name" value="Tetracyclin repressor-like, C-terminal domain"/>
    <property type="match status" value="1"/>
</dbReference>
<keyword evidence="1" id="KW-0678">Repressor</keyword>
<dbReference type="RefSeq" id="WP_154307378.1">
    <property type="nucleotide sequence ID" value="NZ_WKKI01000013.1"/>
</dbReference>
<proteinExistence type="predicted"/>
<comment type="caution">
    <text evidence="5">The sequence shown here is derived from an EMBL/GenBank/DDBJ whole genome shotgun (WGS) entry which is preliminary data.</text>
</comment>
<dbReference type="SUPFAM" id="SSF46689">
    <property type="entry name" value="Homeodomain-like"/>
    <property type="match status" value="1"/>
</dbReference>
<dbReference type="Gene3D" id="1.10.10.60">
    <property type="entry name" value="Homeodomain-like"/>
    <property type="match status" value="1"/>
</dbReference>
<name>A0A7X2IYZ9_9BACI</name>
<feature type="domain" description="HTH tetR-type" evidence="4">
    <location>
        <begin position="1"/>
        <end position="59"/>
    </location>
</feature>
<feature type="DNA-binding region" description="H-T-H motif" evidence="3">
    <location>
        <begin position="22"/>
        <end position="41"/>
    </location>
</feature>
<keyword evidence="6" id="KW-1185">Reference proteome</keyword>
<gene>
    <name evidence="5" type="ORF">GJU40_08750</name>
</gene>
<dbReference type="AlphaFoldDB" id="A0A7X2IYZ9"/>
<dbReference type="InterPro" id="IPR041490">
    <property type="entry name" value="KstR2_TetR_C"/>
</dbReference>
<dbReference type="PANTHER" id="PTHR43479:SF11">
    <property type="entry name" value="ACREF_ENVCD OPERON REPRESSOR-RELATED"/>
    <property type="match status" value="1"/>
</dbReference>